<evidence type="ECO:0000259" key="4">
    <source>
        <dbReference type="Pfam" id="PF01965"/>
    </source>
</evidence>
<dbReference type="PANTHER" id="PTHR48094:SF11">
    <property type="entry name" value="GLUTATHIONE-INDEPENDENT GLYOXALASE HSP31-RELATED"/>
    <property type="match status" value="1"/>
</dbReference>
<dbReference type="Proteomes" id="UP000681967">
    <property type="component" value="Unassembled WGS sequence"/>
</dbReference>
<evidence type="ECO:0000313" key="6">
    <source>
        <dbReference type="EMBL" id="CAF1598313.1"/>
    </source>
</evidence>
<evidence type="ECO:0000313" key="9">
    <source>
        <dbReference type="Proteomes" id="UP000663855"/>
    </source>
</evidence>
<dbReference type="EMBL" id="CAJNOW010011496">
    <property type="protein sequence ID" value="CAF1598313.1"/>
    <property type="molecule type" value="Genomic_DNA"/>
</dbReference>
<dbReference type="SUPFAM" id="SSF52317">
    <property type="entry name" value="Class I glutamine amidotransferase-like"/>
    <property type="match status" value="1"/>
</dbReference>
<gene>
    <name evidence="7" type="ORF">BYL167_LOCUS3102</name>
    <name evidence="5" type="ORF">CJN711_LOCUS9488</name>
    <name evidence="8" type="ORF">GIL414_LOCUS1883</name>
    <name evidence="6" type="ORF">KQP761_LOCUS21966</name>
</gene>
<dbReference type="EMBL" id="CAJOBH010000577">
    <property type="protein sequence ID" value="CAF3802972.1"/>
    <property type="molecule type" value="Genomic_DNA"/>
</dbReference>
<evidence type="ECO:0000256" key="1">
    <source>
        <dbReference type="ARBA" id="ARBA00023016"/>
    </source>
</evidence>
<feature type="domain" description="DJ-1/PfpI" evidence="4">
    <location>
        <begin position="104"/>
        <end position="245"/>
    </location>
</feature>
<keyword evidence="1" id="KW-0346">Stress response</keyword>
<evidence type="ECO:0000313" key="7">
    <source>
        <dbReference type="EMBL" id="CAF3802972.1"/>
    </source>
</evidence>
<organism evidence="5 9">
    <name type="scientific">Rotaria magnacalcarata</name>
    <dbReference type="NCBI Taxonomy" id="392030"/>
    <lineage>
        <taxon>Eukaryota</taxon>
        <taxon>Metazoa</taxon>
        <taxon>Spiralia</taxon>
        <taxon>Gnathifera</taxon>
        <taxon>Rotifera</taxon>
        <taxon>Eurotatoria</taxon>
        <taxon>Bdelloidea</taxon>
        <taxon>Philodinida</taxon>
        <taxon>Philodinidae</taxon>
        <taxon>Rotaria</taxon>
    </lineage>
</organism>
<sequence>MLLNGINGITETFIQSVMSIQQTTQKILFVLTSHDIFPNGHPTGWYLPEAAHPYCVLENHFTIEWASPKGGHAPLDPSSVENFKDDVECKQFLSDNKAKQGYENTKKLTDINVNDYVALVYVGGHGPCFDLSEDKTSIKLAEEFWKQGKLVSAVCHGPAALVNVKDQNGKSIFLGRKATSFSNEEEEQIKLTDAILFLVETRLKELGANYEKNDKPWGACVTVDGQLILGANPASAHDFGLAILNALNKK</sequence>
<dbReference type="GO" id="GO:0019243">
    <property type="term" value="P:methylglyoxal catabolic process to D-lactate via S-lactoyl-glutathione"/>
    <property type="evidence" value="ECO:0007669"/>
    <property type="project" value="TreeGrafter"/>
</dbReference>
<dbReference type="GO" id="GO:0019172">
    <property type="term" value="F:glyoxalase III activity"/>
    <property type="evidence" value="ECO:0007669"/>
    <property type="project" value="TreeGrafter"/>
</dbReference>
<dbReference type="OrthoDB" id="543156at2759"/>
<evidence type="ECO:0000256" key="3">
    <source>
        <dbReference type="ARBA" id="ARBA00038493"/>
    </source>
</evidence>
<dbReference type="InterPro" id="IPR050325">
    <property type="entry name" value="Prot/Nucl_acid_deglycase"/>
</dbReference>
<dbReference type="GO" id="GO:0005737">
    <property type="term" value="C:cytoplasm"/>
    <property type="evidence" value="ECO:0007669"/>
    <property type="project" value="TreeGrafter"/>
</dbReference>
<accession>A0A814SM58</accession>
<evidence type="ECO:0000313" key="5">
    <source>
        <dbReference type="EMBL" id="CAF1150223.1"/>
    </source>
</evidence>
<dbReference type="InterPro" id="IPR029062">
    <property type="entry name" value="Class_I_gatase-like"/>
</dbReference>
<dbReference type="InterPro" id="IPR002818">
    <property type="entry name" value="DJ-1/PfpI"/>
</dbReference>
<dbReference type="Proteomes" id="UP000681720">
    <property type="component" value="Unassembled WGS sequence"/>
</dbReference>
<dbReference type="AlphaFoldDB" id="A0A814SM58"/>
<comment type="similarity">
    <text evidence="3">Belongs to the peptidase C56 family. HSP31-like subfamily.</text>
</comment>
<evidence type="ECO:0000256" key="2">
    <source>
        <dbReference type="ARBA" id="ARBA00023239"/>
    </source>
</evidence>
<protein>
    <recommendedName>
        <fullName evidence="4">DJ-1/PfpI domain-containing protein</fullName>
    </recommendedName>
</protein>
<name>A0A814SM58_9BILA</name>
<dbReference type="Proteomes" id="UP000663834">
    <property type="component" value="Unassembled WGS sequence"/>
</dbReference>
<reference evidence="5" key="1">
    <citation type="submission" date="2021-02" db="EMBL/GenBank/DDBJ databases">
        <authorList>
            <person name="Nowell W R."/>
        </authorList>
    </citation>
    <scope>NUCLEOTIDE SEQUENCE</scope>
</reference>
<dbReference type="EMBL" id="CAJOBJ010000336">
    <property type="protein sequence ID" value="CAF3815284.1"/>
    <property type="molecule type" value="Genomic_DNA"/>
</dbReference>
<dbReference type="Pfam" id="PF01965">
    <property type="entry name" value="DJ-1_PfpI"/>
    <property type="match status" value="1"/>
</dbReference>
<comment type="caution">
    <text evidence="5">The sequence shown here is derived from an EMBL/GenBank/DDBJ whole genome shotgun (WGS) entry which is preliminary data.</text>
</comment>
<dbReference type="Proteomes" id="UP000663855">
    <property type="component" value="Unassembled WGS sequence"/>
</dbReference>
<dbReference type="CDD" id="cd03141">
    <property type="entry name" value="GATase1_Hsp31_like"/>
    <property type="match status" value="1"/>
</dbReference>
<dbReference type="EMBL" id="CAJNOV010003669">
    <property type="protein sequence ID" value="CAF1150223.1"/>
    <property type="molecule type" value="Genomic_DNA"/>
</dbReference>
<dbReference type="PANTHER" id="PTHR48094">
    <property type="entry name" value="PROTEIN/NUCLEIC ACID DEGLYCASE DJ-1-RELATED"/>
    <property type="match status" value="1"/>
</dbReference>
<evidence type="ECO:0000313" key="8">
    <source>
        <dbReference type="EMBL" id="CAF3815284.1"/>
    </source>
</evidence>
<proteinExistence type="inferred from homology"/>
<dbReference type="Gene3D" id="3.40.50.880">
    <property type="match status" value="1"/>
</dbReference>
<keyword evidence="2" id="KW-0456">Lyase</keyword>